<evidence type="ECO:0000256" key="3">
    <source>
        <dbReference type="SAM" id="SignalP"/>
    </source>
</evidence>
<dbReference type="PROSITE" id="PS51318">
    <property type="entry name" value="TAT"/>
    <property type="match status" value="1"/>
</dbReference>
<comment type="similarity">
    <text evidence="1">Belongs to the leucine-binding protein family.</text>
</comment>
<dbReference type="SUPFAM" id="SSF53822">
    <property type="entry name" value="Periplasmic binding protein-like I"/>
    <property type="match status" value="1"/>
</dbReference>
<dbReference type="Proteomes" id="UP000001918">
    <property type="component" value="Chromosome"/>
</dbReference>
<dbReference type="PANTHER" id="PTHR47235:SF1">
    <property type="entry name" value="BLR6548 PROTEIN"/>
    <property type="match status" value="1"/>
</dbReference>
<dbReference type="PANTHER" id="PTHR47235">
    <property type="entry name" value="BLR6548 PROTEIN"/>
    <property type="match status" value="1"/>
</dbReference>
<dbReference type="InterPro" id="IPR028082">
    <property type="entry name" value="Peripla_BP_I"/>
</dbReference>
<protein>
    <submittedName>
        <fullName evidence="5">ABC-type branched-chain amino acid transport systems periplasmic component-like protein</fullName>
    </submittedName>
</protein>
<accession>D1ACR4</accession>
<dbReference type="EMBL" id="CP001738">
    <property type="protein sequence ID" value="ACY97403.1"/>
    <property type="molecule type" value="Genomic_DNA"/>
</dbReference>
<dbReference type="AlphaFoldDB" id="D1ACR4"/>
<dbReference type="InterPro" id="IPR006311">
    <property type="entry name" value="TAT_signal"/>
</dbReference>
<evidence type="ECO:0000313" key="6">
    <source>
        <dbReference type="Proteomes" id="UP000001918"/>
    </source>
</evidence>
<dbReference type="Gene3D" id="3.40.50.2300">
    <property type="match status" value="2"/>
</dbReference>
<dbReference type="PROSITE" id="PS51257">
    <property type="entry name" value="PROKAR_LIPOPROTEIN"/>
    <property type="match status" value="1"/>
</dbReference>
<sequence>MRPSPKHPAPVRSSLLRLGSAAAALVLALAACGGGPQDKGAAAPVPGVTDEPCPKAVNPDNGCIYLGIISDLSSGPFRLIGSSTTAAQQAFWRRVNQQGGIGGYDIDATTYVRDNKYDVATHKRAYQEIRTKVLALAQTLGSPMTTEILPLLKKDKMVASTVSWTSLWEFEDILIKSGTNYCFEAMNAVDYAVEAWGIDSVMAVHYPGDYGGDAAGGARIAAERNRLKFTDVPTPTGADKQRPAIDKIVKESPDLVLLSTGPQEATVLIGQATARGYRGRFIGSAPSWSKLMLKVKDRTTAEAIRTRFLQAAPWKPFATDTPGHAAMRAALGKVDPNDAYMAGWIWSYPLKTVLQTAIDQNKLTRAGLYQTLRNLGAVDYEGMLPTERTTGPGRAPASMRSTVLNTPADDGYTGVKTVKDFFTGPTARDHTLTEPCFKAS</sequence>
<dbReference type="KEGG" id="tcu:Tcur_1830"/>
<feature type="domain" description="Leucine-binding protein" evidence="4">
    <location>
        <begin position="64"/>
        <end position="398"/>
    </location>
</feature>
<dbReference type="STRING" id="471852.Tcur_1830"/>
<dbReference type="InterPro" id="IPR028081">
    <property type="entry name" value="Leu-bd"/>
</dbReference>
<dbReference type="OrthoDB" id="4501457at2"/>
<proteinExistence type="inferred from homology"/>
<keyword evidence="2 3" id="KW-0732">Signal</keyword>
<evidence type="ECO:0000259" key="4">
    <source>
        <dbReference type="Pfam" id="PF13458"/>
    </source>
</evidence>
<evidence type="ECO:0000256" key="1">
    <source>
        <dbReference type="ARBA" id="ARBA00010062"/>
    </source>
</evidence>
<evidence type="ECO:0000313" key="5">
    <source>
        <dbReference type="EMBL" id="ACY97403.1"/>
    </source>
</evidence>
<dbReference type="HOGENOM" id="CLU_622449_0_0_11"/>
<keyword evidence="6" id="KW-1185">Reference proteome</keyword>
<reference evidence="5 6" key="1">
    <citation type="journal article" date="2011" name="Stand. Genomic Sci.">
        <title>Complete genome sequence of Thermomonospora curvata type strain (B9).</title>
        <authorList>
            <person name="Chertkov O."/>
            <person name="Sikorski J."/>
            <person name="Nolan M."/>
            <person name="Lapidus A."/>
            <person name="Lucas S."/>
            <person name="Del Rio T.G."/>
            <person name="Tice H."/>
            <person name="Cheng J.F."/>
            <person name="Goodwin L."/>
            <person name="Pitluck S."/>
            <person name="Liolios K."/>
            <person name="Ivanova N."/>
            <person name="Mavromatis K."/>
            <person name="Mikhailova N."/>
            <person name="Ovchinnikova G."/>
            <person name="Pati A."/>
            <person name="Chen A."/>
            <person name="Palaniappan K."/>
            <person name="Djao O.D."/>
            <person name="Land M."/>
            <person name="Hauser L."/>
            <person name="Chang Y.J."/>
            <person name="Jeffries C.D."/>
            <person name="Brettin T."/>
            <person name="Han C."/>
            <person name="Detter J.C."/>
            <person name="Rohde M."/>
            <person name="Goker M."/>
            <person name="Woyke T."/>
            <person name="Bristow J."/>
            <person name="Eisen J.A."/>
            <person name="Markowitz V."/>
            <person name="Hugenholtz P."/>
            <person name="Klenk H.P."/>
            <person name="Kyrpides N.C."/>
        </authorList>
    </citation>
    <scope>NUCLEOTIDE SEQUENCE [LARGE SCALE GENOMIC DNA]</scope>
    <source>
        <strain evidence="6">ATCC 19995 / DSM 43183 / JCM 3096 / KCTC 9072 / NBRC 15933 / NCIMB 10081 / Henssen B9</strain>
    </source>
</reference>
<dbReference type="eggNOG" id="COG0683">
    <property type="taxonomic scope" value="Bacteria"/>
</dbReference>
<evidence type="ECO:0000256" key="2">
    <source>
        <dbReference type="ARBA" id="ARBA00022729"/>
    </source>
</evidence>
<name>D1ACR4_THECD</name>
<feature type="chain" id="PRO_5039002114" evidence="3">
    <location>
        <begin position="24"/>
        <end position="440"/>
    </location>
</feature>
<organism evidence="5 6">
    <name type="scientific">Thermomonospora curvata (strain ATCC 19995 / DSM 43183 / JCM 3096 / KCTC 9072 / NBRC 15933 / NCIMB 10081 / Henssen B9)</name>
    <dbReference type="NCBI Taxonomy" id="471852"/>
    <lineage>
        <taxon>Bacteria</taxon>
        <taxon>Bacillati</taxon>
        <taxon>Actinomycetota</taxon>
        <taxon>Actinomycetes</taxon>
        <taxon>Streptosporangiales</taxon>
        <taxon>Thermomonosporaceae</taxon>
        <taxon>Thermomonospora</taxon>
    </lineage>
</organism>
<gene>
    <name evidence="5" type="ordered locus">Tcur_1830</name>
</gene>
<feature type="signal peptide" evidence="3">
    <location>
        <begin position="1"/>
        <end position="23"/>
    </location>
</feature>
<dbReference type="Pfam" id="PF13458">
    <property type="entry name" value="Peripla_BP_6"/>
    <property type="match status" value="1"/>
</dbReference>
<dbReference type="RefSeq" id="WP_012852187.1">
    <property type="nucleotide sequence ID" value="NC_013510.1"/>
</dbReference>